<dbReference type="InterPro" id="IPR039424">
    <property type="entry name" value="SBP_5"/>
</dbReference>
<protein>
    <submittedName>
        <fullName evidence="3">ABC transporter substrate-binding protein</fullName>
    </submittedName>
</protein>
<dbReference type="GO" id="GO:0015833">
    <property type="term" value="P:peptide transport"/>
    <property type="evidence" value="ECO:0007669"/>
    <property type="project" value="TreeGrafter"/>
</dbReference>
<comment type="caution">
    <text evidence="3">The sequence shown here is derived from an EMBL/GenBank/DDBJ whole genome shotgun (WGS) entry which is preliminary data.</text>
</comment>
<dbReference type="Pfam" id="PF00496">
    <property type="entry name" value="SBP_bac_5"/>
    <property type="match status" value="1"/>
</dbReference>
<accession>A0A9X2EEA6</accession>
<keyword evidence="4" id="KW-1185">Reference proteome</keyword>
<evidence type="ECO:0000256" key="1">
    <source>
        <dbReference type="SAM" id="SignalP"/>
    </source>
</evidence>
<feature type="signal peptide" evidence="1">
    <location>
        <begin position="1"/>
        <end position="20"/>
    </location>
</feature>
<dbReference type="AlphaFoldDB" id="A0A9X2EEA6"/>
<dbReference type="Gene3D" id="3.10.105.10">
    <property type="entry name" value="Dipeptide-binding Protein, Domain 3"/>
    <property type="match status" value="1"/>
</dbReference>
<dbReference type="InterPro" id="IPR000914">
    <property type="entry name" value="SBP_5_dom"/>
</dbReference>
<feature type="chain" id="PRO_5040947934" evidence="1">
    <location>
        <begin position="21"/>
        <end position="530"/>
    </location>
</feature>
<reference evidence="3" key="1">
    <citation type="submission" date="2022-06" db="EMBL/GenBank/DDBJ databases">
        <title>Novel species in genus nocardia.</title>
        <authorList>
            <person name="Li F."/>
        </authorList>
    </citation>
    <scope>NUCLEOTIDE SEQUENCE</scope>
    <source>
        <strain evidence="3">CDC141</strain>
    </source>
</reference>
<dbReference type="GO" id="GO:0042597">
    <property type="term" value="C:periplasmic space"/>
    <property type="evidence" value="ECO:0007669"/>
    <property type="project" value="UniProtKB-ARBA"/>
</dbReference>
<sequence length="530" mass="57416">MTPLAAAVLLAAGLALTACSSDGGGDAGVVTANLGEPQNPLLPANPNDNNGSRVLDRIFAGLKYYDADGVAHNDMAKSIETSDRKNYRIILEPNRKFTDGTEVTARSFVDAWNFAALGTNAQIQGYVFSPIVGYDAVAGKTPTAQTMSGLKVVDDHTFTVELTSPSIDFENALGWSPFYPLPAVAFADPKAFGENPIGNGPYKFARTGAWEHNVKIDLVPNPEYRGPRPAKNKGLRLVMYQSIDTAYADLQAGNLDALDTIPNSALSSFRSDLGDRAITKSTAQNQQLGLQPTLAHFGGQEGVLRRKAMSMAVNREQICDNIFHGARIPSRDFTASTLPGFDPNLPGVNDLKFNPDEAKKLWAQADAMSPWSGTFEIAYNSDGDHQAWVDAVANSIKNTLGINVVGAPYPTFKDIRSAITAKTIGKGFRYGWQGDYPTMLQFLTANFYSTAGYNNTNYANPEFDRLIDAALAAPTDADSYKLVGQAQALLLRDMPSIPLFDYVAQAGHSDKVRNVALTWNGQFDYENIEK</sequence>
<dbReference type="Gene3D" id="3.90.76.10">
    <property type="entry name" value="Dipeptide-binding Protein, Domain 1"/>
    <property type="match status" value="1"/>
</dbReference>
<dbReference type="CDD" id="cd00995">
    <property type="entry name" value="PBP2_NikA_DppA_OppA_like"/>
    <property type="match status" value="1"/>
</dbReference>
<evidence type="ECO:0000259" key="2">
    <source>
        <dbReference type="Pfam" id="PF00496"/>
    </source>
</evidence>
<evidence type="ECO:0000313" key="3">
    <source>
        <dbReference type="EMBL" id="MCM6778849.1"/>
    </source>
</evidence>
<proteinExistence type="predicted"/>
<dbReference type="Gene3D" id="3.40.190.10">
    <property type="entry name" value="Periplasmic binding protein-like II"/>
    <property type="match status" value="1"/>
</dbReference>
<organism evidence="3 4">
    <name type="scientific">Nocardia pulmonis</name>
    <dbReference type="NCBI Taxonomy" id="2951408"/>
    <lineage>
        <taxon>Bacteria</taxon>
        <taxon>Bacillati</taxon>
        <taxon>Actinomycetota</taxon>
        <taxon>Actinomycetes</taxon>
        <taxon>Mycobacteriales</taxon>
        <taxon>Nocardiaceae</taxon>
        <taxon>Nocardia</taxon>
    </lineage>
</organism>
<dbReference type="EMBL" id="JAMRXG010000028">
    <property type="protein sequence ID" value="MCM6778849.1"/>
    <property type="molecule type" value="Genomic_DNA"/>
</dbReference>
<name>A0A9X2EEA6_9NOCA</name>
<dbReference type="PANTHER" id="PTHR30290:SF83">
    <property type="entry name" value="ABC TRANSPORTER SUBSTRATE-BINDING PROTEIN"/>
    <property type="match status" value="1"/>
</dbReference>
<dbReference type="RefSeq" id="WP_251918529.1">
    <property type="nucleotide sequence ID" value="NZ_JAMRXG010000028.1"/>
</dbReference>
<keyword evidence="1" id="KW-0732">Signal</keyword>
<dbReference type="PIRSF" id="PIRSF002741">
    <property type="entry name" value="MppA"/>
    <property type="match status" value="1"/>
</dbReference>
<gene>
    <name evidence="3" type="ORF">NDR86_35765</name>
</gene>
<dbReference type="GO" id="GO:1904680">
    <property type="term" value="F:peptide transmembrane transporter activity"/>
    <property type="evidence" value="ECO:0007669"/>
    <property type="project" value="TreeGrafter"/>
</dbReference>
<dbReference type="PANTHER" id="PTHR30290">
    <property type="entry name" value="PERIPLASMIC BINDING COMPONENT OF ABC TRANSPORTER"/>
    <property type="match status" value="1"/>
</dbReference>
<dbReference type="Proteomes" id="UP001139157">
    <property type="component" value="Unassembled WGS sequence"/>
</dbReference>
<dbReference type="GO" id="GO:0043190">
    <property type="term" value="C:ATP-binding cassette (ABC) transporter complex"/>
    <property type="evidence" value="ECO:0007669"/>
    <property type="project" value="InterPro"/>
</dbReference>
<dbReference type="InterPro" id="IPR030678">
    <property type="entry name" value="Peptide/Ni-bd"/>
</dbReference>
<dbReference type="SUPFAM" id="SSF53850">
    <property type="entry name" value="Periplasmic binding protein-like II"/>
    <property type="match status" value="1"/>
</dbReference>
<feature type="domain" description="Solute-binding protein family 5" evidence="2">
    <location>
        <begin position="73"/>
        <end position="453"/>
    </location>
</feature>
<evidence type="ECO:0000313" key="4">
    <source>
        <dbReference type="Proteomes" id="UP001139157"/>
    </source>
</evidence>